<evidence type="ECO:0000313" key="5">
    <source>
        <dbReference type="Proteomes" id="UP000011124"/>
    </source>
</evidence>
<reference evidence="3 4" key="1">
    <citation type="submission" date="2009-09" db="EMBL/GenBank/DDBJ databases">
        <authorList>
            <person name="Weinstock G."/>
            <person name="Sodergren E."/>
            <person name="Clifton S."/>
            <person name="Fulton L."/>
            <person name="Fulton B."/>
            <person name="Courtney L."/>
            <person name="Fronick C."/>
            <person name="Harrison M."/>
            <person name="Strong C."/>
            <person name="Farmer C."/>
            <person name="Delahaunty K."/>
            <person name="Markovic C."/>
            <person name="Hall O."/>
            <person name="Minx P."/>
            <person name="Tomlinson C."/>
            <person name="Mitreva M."/>
            <person name="Nelson J."/>
            <person name="Hou S."/>
            <person name="Wollam A."/>
            <person name="Pepin K.H."/>
            <person name="Johnson M."/>
            <person name="Bhonagiri V."/>
            <person name="Nash W.E."/>
            <person name="Warren W."/>
            <person name="Chinwalla A."/>
            <person name="Mardis E.R."/>
            <person name="Wilson R.K."/>
        </authorList>
    </citation>
    <scope>NUCLEOTIDE SEQUENCE [LARGE SCALE GENOMIC DNA]</scope>
    <source>
        <strain evidence="3">ATCC 35185</strain>
        <strain evidence="4">ATCC 35185 / DSM 20758 / VPI D19B-28</strain>
    </source>
</reference>
<keyword evidence="5" id="KW-1185">Reference proteome</keyword>
<reference evidence="2 5" key="2">
    <citation type="submission" date="2011-04" db="EMBL/GenBank/DDBJ databases">
        <title>The complete genome of Selenomonas sputigena DSM 20758.</title>
        <authorList>
            <consortium name="US DOE Joint Genome Institute (JGI-PGF)"/>
            <person name="Lucas S."/>
            <person name="Copeland A."/>
            <person name="Lapidus A."/>
            <person name="Bruce D."/>
            <person name="Goodwin L."/>
            <person name="Pitluck S."/>
            <person name="Peters L."/>
            <person name="Kyrpides N."/>
            <person name="Mavromatis K."/>
            <person name="Ivanova N."/>
            <person name="Ovchinnikova G."/>
            <person name="Teshima H."/>
            <person name="Detter J.C."/>
            <person name="Tapia R."/>
            <person name="Han C."/>
            <person name="Land M."/>
            <person name="Hauser L."/>
            <person name="Markowitz V."/>
            <person name="Cheng J.-F."/>
            <person name="Hugenholtz P."/>
            <person name="Woyke T."/>
            <person name="Wu D."/>
            <person name="Gronow S."/>
            <person name="Wellnitz S."/>
            <person name="Schneider S."/>
            <person name="Klenk H.-P."/>
            <person name="Eisen J.A."/>
        </authorList>
    </citation>
    <scope>NUCLEOTIDE SEQUENCE [LARGE SCALE GENOMIC DNA]</scope>
    <source>
        <strain evidence="2">ATCC 35185</strain>
        <strain evidence="5">ATCC 35185 / DSM 20758 / VPI D19B-28</strain>
    </source>
</reference>
<dbReference type="STRING" id="546271.Selsp_0868"/>
<dbReference type="EMBL" id="CP002637">
    <property type="protein sequence ID" value="AEB99832.1"/>
    <property type="molecule type" value="Genomic_DNA"/>
</dbReference>
<name>C9LW47_SELS3</name>
<protein>
    <submittedName>
        <fullName evidence="3">Uncharacterized protein</fullName>
    </submittedName>
</protein>
<evidence type="ECO:0000313" key="4">
    <source>
        <dbReference type="Proteomes" id="UP000003505"/>
    </source>
</evidence>
<feature type="signal peptide" evidence="1">
    <location>
        <begin position="1"/>
        <end position="23"/>
    </location>
</feature>
<evidence type="ECO:0000313" key="3">
    <source>
        <dbReference type="EMBL" id="EEX76850.1"/>
    </source>
</evidence>
<dbReference type="KEGG" id="ssg:Selsp_0868"/>
<dbReference type="Proteomes" id="UP000003505">
    <property type="component" value="Unassembled WGS sequence"/>
</dbReference>
<evidence type="ECO:0000256" key="1">
    <source>
        <dbReference type="SAM" id="SignalP"/>
    </source>
</evidence>
<dbReference type="RefSeq" id="WP_006192992.1">
    <property type="nucleotide sequence ID" value="NC_015437.1"/>
</dbReference>
<dbReference type="Proteomes" id="UP000011124">
    <property type="component" value="Chromosome"/>
</dbReference>
<accession>C9LW47</accession>
<dbReference type="AlphaFoldDB" id="C9LW47"/>
<sequence length="124" mass="13671">MKLKKVLSVTFAMLALSSSLCFASVERYSISETVMKTKCTDQARSSVYVKNSSSYTEYWCTRSGPSAAHEIAEELSDGVEVYTPNKVIYNTWKAMGAVRDLGSVRVPGVDVYHFIFAAPNALPN</sequence>
<gene>
    <name evidence="2" type="ordered locus">Selsp_0868</name>
    <name evidence="3" type="ORF">SELSPUOL_01701</name>
</gene>
<dbReference type="HOGENOM" id="CLU_2025135_0_0_9"/>
<feature type="chain" id="PRO_5010828816" evidence="1">
    <location>
        <begin position="24"/>
        <end position="124"/>
    </location>
</feature>
<dbReference type="EMBL" id="ACKP02000040">
    <property type="protein sequence ID" value="EEX76850.1"/>
    <property type="molecule type" value="Genomic_DNA"/>
</dbReference>
<organism evidence="3 4">
    <name type="scientific">Selenomonas sputigena (strain ATCC 35185 / DSM 20758 / CCUG 44933 / VPI D19B-28)</name>
    <dbReference type="NCBI Taxonomy" id="546271"/>
    <lineage>
        <taxon>Bacteria</taxon>
        <taxon>Bacillati</taxon>
        <taxon>Bacillota</taxon>
        <taxon>Negativicutes</taxon>
        <taxon>Selenomonadales</taxon>
        <taxon>Selenomonadaceae</taxon>
        <taxon>Selenomonas</taxon>
    </lineage>
</organism>
<proteinExistence type="predicted"/>
<keyword evidence="1" id="KW-0732">Signal</keyword>
<evidence type="ECO:0000313" key="2">
    <source>
        <dbReference type="EMBL" id="AEB99832.1"/>
    </source>
</evidence>